<organism evidence="1 3">
    <name type="scientific">Didymodactylos carnosus</name>
    <dbReference type="NCBI Taxonomy" id="1234261"/>
    <lineage>
        <taxon>Eukaryota</taxon>
        <taxon>Metazoa</taxon>
        <taxon>Spiralia</taxon>
        <taxon>Gnathifera</taxon>
        <taxon>Rotifera</taxon>
        <taxon>Eurotatoria</taxon>
        <taxon>Bdelloidea</taxon>
        <taxon>Philodinida</taxon>
        <taxon>Philodinidae</taxon>
        <taxon>Didymodactylos</taxon>
    </lineage>
</organism>
<evidence type="ECO:0000313" key="3">
    <source>
        <dbReference type="Proteomes" id="UP000677228"/>
    </source>
</evidence>
<dbReference type="Proteomes" id="UP000682733">
    <property type="component" value="Unassembled WGS sequence"/>
</dbReference>
<dbReference type="EMBL" id="CAJNOK010017928">
    <property type="protein sequence ID" value="CAF1272939.1"/>
    <property type="molecule type" value="Genomic_DNA"/>
</dbReference>
<dbReference type="EMBL" id="CAJOBA010039489">
    <property type="protein sequence ID" value="CAF4078264.1"/>
    <property type="molecule type" value="Genomic_DNA"/>
</dbReference>
<evidence type="ECO:0000313" key="1">
    <source>
        <dbReference type="EMBL" id="CAF1272939.1"/>
    </source>
</evidence>
<dbReference type="Proteomes" id="UP000677228">
    <property type="component" value="Unassembled WGS sequence"/>
</dbReference>
<comment type="caution">
    <text evidence="1">The sequence shown here is derived from an EMBL/GenBank/DDBJ whole genome shotgun (WGS) entry which is preliminary data.</text>
</comment>
<accession>A0A8S2EYK6</accession>
<dbReference type="AlphaFoldDB" id="A0A8S2EYK6"/>
<name>A0A8S2EYK6_9BILA</name>
<protein>
    <submittedName>
        <fullName evidence="1">Uncharacterized protein</fullName>
    </submittedName>
</protein>
<sequence length="482" mass="56031">MEETNIVELGKTILIAKKWDKLLQSINQCQLRYNLIQNLLKEIKSVVPFIEMISELEKLVNELKTQLNVELISGKTTKFEVKREEVFINLMKTLDRLRMINLKLKDVLSELLDVDKVEGDLKKKVERISSQLIAKASKELSSRDADDFRMYYNHLLSFEKHVRIPEVNIRLVLEQSEEKFFEKLTFLRREIINSSSDTTNICEMLNKMKFLAENLSMFDTSINKEIDETLKNYKGKYGNVGIIRVTVELKKTDMGGRLISKHSCLSGEDRRKRREKMQKQDDLEYALKELIGDEHSTDVLRSRYAIFRQKYDELVSIITIFRLRGIGYDNHKKFKGHKIFLTGKISNDLINNLAEIDTGKVFRALGIEDRIEYGTFNKLCELLLNKQCNVRERVRDMIVNNQSTLAVFDTSVRIRLKVLLIDEVDVCLSEKFCGGTYTPSVYLKDLSIKALLDSIREDETLKTLNKVKTLSAYKNCATKYSN</sequence>
<proteinExistence type="predicted"/>
<evidence type="ECO:0000313" key="2">
    <source>
        <dbReference type="EMBL" id="CAF4078264.1"/>
    </source>
</evidence>
<gene>
    <name evidence="1" type="ORF">OVA965_LOCUS27272</name>
    <name evidence="2" type="ORF">TMI583_LOCUS28017</name>
</gene>
<reference evidence="1" key="1">
    <citation type="submission" date="2021-02" db="EMBL/GenBank/DDBJ databases">
        <authorList>
            <person name="Nowell W R."/>
        </authorList>
    </citation>
    <scope>NUCLEOTIDE SEQUENCE</scope>
</reference>